<name>K0EVD2_NOCB7</name>
<dbReference type="eggNOG" id="COG1105">
    <property type="taxonomic scope" value="Bacteria"/>
</dbReference>
<dbReference type="PROSITE" id="PS00583">
    <property type="entry name" value="PFKB_KINASES_1"/>
    <property type="match status" value="1"/>
</dbReference>
<dbReference type="InterPro" id="IPR002173">
    <property type="entry name" value="Carboh/pur_kinase_PfkB_CS"/>
</dbReference>
<evidence type="ECO:0000259" key="7">
    <source>
        <dbReference type="Pfam" id="PF00294"/>
    </source>
</evidence>
<sequence>MPTSLPILTVTLNPTVDISLEVGRLRDEGKNRVTVRSVQAGGGGLNVARCVSRLGGSAFALHTFGREVGARLNRLLDEEGLAHSGIEIGSDTREAVVVAETDVWHSYHLVPPGAELTAAERERCLSAITTAAQRFPYLVLTGSVPPGMPDDFCARIVHGVDPAATRVVLDIAGQQLREVLGENSFAIRLDRREATGLLGRPIECFEDAQTANDLLLDIGATGNAITTVAALGAVYSNESSHYRISAPVSVSPRRSDACAGDSLVAAFTARLATDCRRAGEYGVAAASATVLRPGTEVFAAVTVDALVEQVRTYRIDRRDIAERVRAAEGP</sequence>
<dbReference type="EMBL" id="CP003876">
    <property type="protein sequence ID" value="AFU01562.1"/>
    <property type="molecule type" value="Genomic_DNA"/>
</dbReference>
<accession>K0EVD2</accession>
<dbReference type="InterPro" id="IPR017583">
    <property type="entry name" value="Tagatose/fructose_Pkinase"/>
</dbReference>
<protein>
    <recommendedName>
        <fullName evidence="7">Carbohydrate kinase PfkB domain-containing protein</fullName>
    </recommendedName>
</protein>
<dbReference type="GO" id="GO:0005524">
    <property type="term" value="F:ATP binding"/>
    <property type="evidence" value="ECO:0007669"/>
    <property type="project" value="UniProtKB-KW"/>
</dbReference>
<evidence type="ECO:0000256" key="6">
    <source>
        <dbReference type="PIRNR" id="PIRNR000535"/>
    </source>
</evidence>
<evidence type="ECO:0000313" key="8">
    <source>
        <dbReference type="EMBL" id="AFU01562.1"/>
    </source>
</evidence>
<dbReference type="GO" id="GO:0003872">
    <property type="term" value="F:6-phosphofructokinase activity"/>
    <property type="evidence" value="ECO:0007669"/>
    <property type="project" value="TreeGrafter"/>
</dbReference>
<dbReference type="SUPFAM" id="SSF53613">
    <property type="entry name" value="Ribokinase-like"/>
    <property type="match status" value="1"/>
</dbReference>
<evidence type="ECO:0000256" key="2">
    <source>
        <dbReference type="ARBA" id="ARBA00022679"/>
    </source>
</evidence>
<dbReference type="KEGG" id="nbr:O3I_018015"/>
<proteinExistence type="inferred from homology"/>
<dbReference type="STRING" id="1133849.O3I_018015"/>
<comment type="similarity">
    <text evidence="1">Belongs to the carbohydrate kinase PfkB family.</text>
</comment>
<dbReference type="PANTHER" id="PTHR46566">
    <property type="entry name" value="1-PHOSPHOFRUCTOKINASE-RELATED"/>
    <property type="match status" value="1"/>
</dbReference>
<evidence type="ECO:0000256" key="3">
    <source>
        <dbReference type="ARBA" id="ARBA00022741"/>
    </source>
</evidence>
<evidence type="ECO:0000256" key="5">
    <source>
        <dbReference type="ARBA" id="ARBA00022840"/>
    </source>
</evidence>
<gene>
    <name evidence="8" type="ORF">O3I_018015</name>
</gene>
<feature type="domain" description="Carbohydrate kinase PfkB" evidence="7">
    <location>
        <begin position="17"/>
        <end position="296"/>
    </location>
</feature>
<dbReference type="PANTHER" id="PTHR46566:SF2">
    <property type="entry name" value="ATP-DEPENDENT 6-PHOSPHOFRUCTOKINASE ISOZYME 2"/>
    <property type="match status" value="1"/>
</dbReference>
<dbReference type="HOGENOM" id="CLU_050013_0_2_11"/>
<dbReference type="GO" id="GO:0005829">
    <property type="term" value="C:cytosol"/>
    <property type="evidence" value="ECO:0007669"/>
    <property type="project" value="TreeGrafter"/>
</dbReference>
<evidence type="ECO:0000256" key="1">
    <source>
        <dbReference type="ARBA" id="ARBA00010688"/>
    </source>
</evidence>
<keyword evidence="9" id="KW-1185">Reference proteome</keyword>
<evidence type="ECO:0000313" key="9">
    <source>
        <dbReference type="Proteomes" id="UP000006304"/>
    </source>
</evidence>
<organism evidence="8 9">
    <name type="scientific">Nocardia brasiliensis (strain ATCC 700358 / HUJEG-1)</name>
    <dbReference type="NCBI Taxonomy" id="1133849"/>
    <lineage>
        <taxon>Bacteria</taxon>
        <taxon>Bacillati</taxon>
        <taxon>Actinomycetota</taxon>
        <taxon>Actinomycetes</taxon>
        <taxon>Mycobacteriales</taxon>
        <taxon>Nocardiaceae</taxon>
        <taxon>Nocardia</taxon>
    </lineage>
</organism>
<evidence type="ECO:0000256" key="4">
    <source>
        <dbReference type="ARBA" id="ARBA00022777"/>
    </source>
</evidence>
<dbReference type="InterPro" id="IPR011611">
    <property type="entry name" value="PfkB_dom"/>
</dbReference>
<keyword evidence="4" id="KW-0418">Kinase</keyword>
<dbReference type="PIRSF" id="PIRSF000535">
    <property type="entry name" value="1PFK/6PFK/LacC"/>
    <property type="match status" value="1"/>
</dbReference>
<dbReference type="AlphaFoldDB" id="K0EVD2"/>
<dbReference type="InterPro" id="IPR029056">
    <property type="entry name" value="Ribokinase-like"/>
</dbReference>
<keyword evidence="5" id="KW-0067">ATP-binding</keyword>
<dbReference type="Gene3D" id="3.40.1190.20">
    <property type="match status" value="1"/>
</dbReference>
<keyword evidence="2 6" id="KW-0808">Transferase</keyword>
<dbReference type="Proteomes" id="UP000006304">
    <property type="component" value="Chromosome"/>
</dbReference>
<keyword evidence="3" id="KW-0547">Nucleotide-binding</keyword>
<dbReference type="Pfam" id="PF00294">
    <property type="entry name" value="PfkB"/>
    <property type="match status" value="1"/>
</dbReference>
<reference evidence="8 9" key="1">
    <citation type="journal article" date="2012" name="J. Bacteriol.">
        <title>Complete genome sequence of Nocardia brasiliensis HUJEG-1.</title>
        <authorList>
            <person name="Vera-Cabrera L."/>
            <person name="Ortiz-Lopez R."/>
            <person name="Elizondo-Gonzalez R."/>
            <person name="Perez-Maya A.A."/>
            <person name="Ocampo-Candiani J."/>
        </authorList>
    </citation>
    <scope>NUCLEOTIDE SEQUENCE [LARGE SCALE GENOMIC DNA]</scope>
    <source>
        <strain evidence="9">ATCC 700358</strain>
    </source>
</reference>